<organism evidence="2 3">
    <name type="scientific">Parasponia andersonii</name>
    <name type="common">Sponia andersonii</name>
    <dbReference type="NCBI Taxonomy" id="3476"/>
    <lineage>
        <taxon>Eukaryota</taxon>
        <taxon>Viridiplantae</taxon>
        <taxon>Streptophyta</taxon>
        <taxon>Embryophyta</taxon>
        <taxon>Tracheophyta</taxon>
        <taxon>Spermatophyta</taxon>
        <taxon>Magnoliopsida</taxon>
        <taxon>eudicotyledons</taxon>
        <taxon>Gunneridae</taxon>
        <taxon>Pentapetalae</taxon>
        <taxon>rosids</taxon>
        <taxon>fabids</taxon>
        <taxon>Rosales</taxon>
        <taxon>Cannabaceae</taxon>
        <taxon>Parasponia</taxon>
    </lineage>
</organism>
<protein>
    <submittedName>
        <fullName evidence="2">Uncharacterized protein</fullName>
    </submittedName>
</protein>
<dbReference type="AlphaFoldDB" id="A0A2P5CKC3"/>
<comment type="caution">
    <text evidence="2">The sequence shown here is derived from an EMBL/GenBank/DDBJ whole genome shotgun (WGS) entry which is preliminary data.</text>
</comment>
<feature type="non-terminal residue" evidence="2">
    <location>
        <position position="1"/>
    </location>
</feature>
<gene>
    <name evidence="2" type="ORF">PanWU01x14_146110</name>
</gene>
<sequence length="171" mass="19317">RKTVRTFQGTAGKVYKINDLLIKEFDWKKLGTFKNLVACGLLPKGAAFPAPTVRSSRPLSSKKKKPRKQTDKSASSSKPRKRKATVIPSTSEPSSLEIASPLAPHQQEERWLLVATCEHHLPLSGPWQNPRHSKALLHRHRKGKRRSTLPKNEKSPSRISRQARLLHSLKQ</sequence>
<feature type="compositionally biased region" description="Basic residues" evidence="1">
    <location>
        <begin position="131"/>
        <end position="148"/>
    </location>
</feature>
<accession>A0A2P5CKC3</accession>
<feature type="region of interest" description="Disordered" evidence="1">
    <location>
        <begin position="122"/>
        <end position="171"/>
    </location>
</feature>
<dbReference type="EMBL" id="JXTB01000121">
    <property type="protein sequence ID" value="PON61491.1"/>
    <property type="molecule type" value="Genomic_DNA"/>
</dbReference>
<evidence type="ECO:0000256" key="1">
    <source>
        <dbReference type="SAM" id="MobiDB-lite"/>
    </source>
</evidence>
<proteinExistence type="predicted"/>
<feature type="region of interest" description="Disordered" evidence="1">
    <location>
        <begin position="50"/>
        <end position="103"/>
    </location>
</feature>
<dbReference type="Proteomes" id="UP000237105">
    <property type="component" value="Unassembled WGS sequence"/>
</dbReference>
<evidence type="ECO:0000313" key="2">
    <source>
        <dbReference type="EMBL" id="PON61491.1"/>
    </source>
</evidence>
<name>A0A2P5CKC3_PARAD</name>
<evidence type="ECO:0000313" key="3">
    <source>
        <dbReference type="Proteomes" id="UP000237105"/>
    </source>
</evidence>
<keyword evidence="3" id="KW-1185">Reference proteome</keyword>
<reference evidence="3" key="1">
    <citation type="submission" date="2016-06" db="EMBL/GenBank/DDBJ databases">
        <title>Parallel loss of symbiosis genes in relatives of nitrogen-fixing non-legume Parasponia.</title>
        <authorList>
            <person name="Van Velzen R."/>
            <person name="Holmer R."/>
            <person name="Bu F."/>
            <person name="Rutten L."/>
            <person name="Van Zeijl A."/>
            <person name="Liu W."/>
            <person name="Santuari L."/>
            <person name="Cao Q."/>
            <person name="Sharma T."/>
            <person name="Shen D."/>
            <person name="Roswanjaya Y."/>
            <person name="Wardhani T."/>
            <person name="Kalhor M.S."/>
            <person name="Jansen J."/>
            <person name="Van den Hoogen J."/>
            <person name="Gungor B."/>
            <person name="Hartog M."/>
            <person name="Hontelez J."/>
            <person name="Verver J."/>
            <person name="Yang W.-C."/>
            <person name="Schijlen E."/>
            <person name="Repin R."/>
            <person name="Schilthuizen M."/>
            <person name="Schranz E."/>
            <person name="Heidstra R."/>
            <person name="Miyata K."/>
            <person name="Fedorova E."/>
            <person name="Kohlen W."/>
            <person name="Bisseling T."/>
            <person name="Smit S."/>
            <person name="Geurts R."/>
        </authorList>
    </citation>
    <scope>NUCLEOTIDE SEQUENCE [LARGE SCALE GENOMIC DNA]</scope>
    <source>
        <strain evidence="3">cv. WU1-14</strain>
    </source>
</reference>